<keyword evidence="2" id="KW-0418">Kinase</keyword>
<dbReference type="RefSeq" id="WP_156537097.1">
    <property type="nucleotide sequence ID" value="NZ_JACXXJ020000005.1"/>
</dbReference>
<organism evidence="2 3">
    <name type="scientific">Agrobacterium vitis</name>
    <name type="common">Rhizobium vitis</name>
    <dbReference type="NCBI Taxonomy" id="373"/>
    <lineage>
        <taxon>Bacteria</taxon>
        <taxon>Pseudomonadati</taxon>
        <taxon>Pseudomonadota</taxon>
        <taxon>Alphaproteobacteria</taxon>
        <taxon>Hyphomicrobiales</taxon>
        <taxon>Rhizobiaceae</taxon>
        <taxon>Rhizobium/Agrobacterium group</taxon>
        <taxon>Agrobacterium</taxon>
    </lineage>
</organism>
<reference evidence="2" key="1">
    <citation type="submission" date="2020-11" db="EMBL/GenBank/DDBJ databases">
        <title>Agrobacterium vitis strain K377 genome.</title>
        <authorList>
            <person name="Xi H."/>
        </authorList>
    </citation>
    <scope>NUCLEOTIDE SEQUENCE</scope>
    <source>
        <strain evidence="2">K377</strain>
    </source>
</reference>
<keyword evidence="1" id="KW-0472">Membrane</keyword>
<dbReference type="GO" id="GO:0016301">
    <property type="term" value="F:kinase activity"/>
    <property type="evidence" value="ECO:0007669"/>
    <property type="project" value="UniProtKB-KW"/>
</dbReference>
<name>A0AAE2URR7_AGRVI</name>
<proteinExistence type="predicted"/>
<comment type="caution">
    <text evidence="2">The sequence shown here is derived from an EMBL/GenBank/DDBJ whole genome shotgun (WGS) entry which is preliminary data.</text>
</comment>
<dbReference type="AlphaFoldDB" id="A0AAE2URR7"/>
<evidence type="ECO:0000256" key="1">
    <source>
        <dbReference type="SAM" id="Phobius"/>
    </source>
</evidence>
<feature type="transmembrane region" description="Helical" evidence="1">
    <location>
        <begin position="20"/>
        <end position="41"/>
    </location>
</feature>
<dbReference type="Proteomes" id="UP000655037">
    <property type="component" value="Unassembled WGS sequence"/>
</dbReference>
<evidence type="ECO:0000313" key="2">
    <source>
        <dbReference type="EMBL" id="MBF2714918.1"/>
    </source>
</evidence>
<keyword evidence="1" id="KW-1133">Transmembrane helix</keyword>
<gene>
    <name evidence="2" type="ORF">IEI95_011920</name>
</gene>
<sequence>MADYNVWADLFRTWQSTSDWIKAVAIVTPPAFAMGALALLLRYRLAAQQNLSRTYHLLEPPQHSAQPPEMIDSTAIDAATDLQNRLEEARRTLMQQGRSLAGKAEHKNPETRQQIEQIILEEYRRKSDPADALARVRQFVIDQRRSQDHRSEAED</sequence>
<keyword evidence="1" id="KW-0812">Transmembrane</keyword>
<accession>A0AAE2URR7</accession>
<keyword evidence="2" id="KW-0808">Transferase</keyword>
<protein>
    <submittedName>
        <fullName evidence="2">Protein kinase</fullName>
    </submittedName>
</protein>
<evidence type="ECO:0000313" key="3">
    <source>
        <dbReference type="Proteomes" id="UP000655037"/>
    </source>
</evidence>
<dbReference type="EMBL" id="JACXXJ020000005">
    <property type="protein sequence ID" value="MBF2714918.1"/>
    <property type="molecule type" value="Genomic_DNA"/>
</dbReference>